<evidence type="ECO:0000259" key="1">
    <source>
        <dbReference type="PROSITE" id="PS50805"/>
    </source>
</evidence>
<reference evidence="2" key="3">
    <citation type="submission" date="2025-09" db="UniProtKB">
        <authorList>
            <consortium name="Ensembl"/>
        </authorList>
    </citation>
    <scope>IDENTIFICATION</scope>
</reference>
<accession>G3WVG7</accession>
<dbReference type="InParanoid" id="G3WVG7"/>
<dbReference type="PANTHER" id="PTHR23232:SF142">
    <property type="entry name" value="GASTRULA ZINC FINGER PROTEIN XLCGF57.1-LIKE-RELATED"/>
    <property type="match status" value="1"/>
</dbReference>
<name>G3WVG7_SARHA</name>
<sequence>MTSELLTARSQESLTFKDVAVNFTQEEWGQLDPGQKYLYRDVMLENYRNLVSLGHQISKPDVISQLEQGEEPWLIEREIPRDAFQGQVWESDVQYGRLQKIQERHLRQMAVPHKKMLLVKRDNEYNMYSLSSIFVTEENVPRKERYSECD</sequence>
<dbReference type="InterPro" id="IPR050169">
    <property type="entry name" value="Krueppel_C2H2_ZnF"/>
</dbReference>
<dbReference type="Pfam" id="PF01352">
    <property type="entry name" value="KRAB"/>
    <property type="match status" value="1"/>
</dbReference>
<reference evidence="2 3" key="1">
    <citation type="journal article" date="2011" name="Proc. Natl. Acad. Sci. U.S.A.">
        <title>Genetic diversity and population structure of the endangered marsupial Sarcophilus harrisii (Tasmanian devil).</title>
        <authorList>
            <person name="Miller W."/>
            <person name="Hayes V.M."/>
            <person name="Ratan A."/>
            <person name="Petersen D.C."/>
            <person name="Wittekindt N.E."/>
            <person name="Miller J."/>
            <person name="Walenz B."/>
            <person name="Knight J."/>
            <person name="Qi J."/>
            <person name="Zhao F."/>
            <person name="Wang Q."/>
            <person name="Bedoya-Reina O.C."/>
            <person name="Katiyar N."/>
            <person name="Tomsho L.P."/>
            <person name="Kasson L.M."/>
            <person name="Hardie R.A."/>
            <person name="Woodbridge P."/>
            <person name="Tindall E.A."/>
            <person name="Bertelsen M.F."/>
            <person name="Dixon D."/>
            <person name="Pyecroft S."/>
            <person name="Helgen K.M."/>
            <person name="Lesk A.M."/>
            <person name="Pringle T.H."/>
            <person name="Patterson N."/>
            <person name="Zhang Y."/>
            <person name="Kreiss A."/>
            <person name="Woods G.M."/>
            <person name="Jones M.E."/>
            <person name="Schuster S.C."/>
        </authorList>
    </citation>
    <scope>NUCLEOTIDE SEQUENCE [LARGE SCALE GENOMIC DNA]</scope>
</reference>
<keyword evidence="3" id="KW-1185">Reference proteome</keyword>
<feature type="domain" description="KRAB" evidence="1">
    <location>
        <begin position="14"/>
        <end position="85"/>
    </location>
</feature>
<dbReference type="eggNOG" id="KOG1721">
    <property type="taxonomic scope" value="Eukaryota"/>
</dbReference>
<dbReference type="FunCoup" id="G3WVG7">
    <property type="interactions" value="16"/>
</dbReference>
<dbReference type="InterPro" id="IPR001909">
    <property type="entry name" value="KRAB"/>
</dbReference>
<dbReference type="SUPFAM" id="SSF109640">
    <property type="entry name" value="KRAB domain (Kruppel-associated box)"/>
    <property type="match status" value="1"/>
</dbReference>
<dbReference type="SMART" id="SM00349">
    <property type="entry name" value="KRAB"/>
    <property type="match status" value="1"/>
</dbReference>
<dbReference type="GO" id="GO:0006355">
    <property type="term" value="P:regulation of DNA-templated transcription"/>
    <property type="evidence" value="ECO:0007669"/>
    <property type="project" value="InterPro"/>
</dbReference>
<dbReference type="HOGENOM" id="CLU_002678_57_1_1"/>
<protein>
    <recommendedName>
        <fullName evidence="1">KRAB domain-containing protein</fullName>
    </recommendedName>
</protein>
<dbReference type="Proteomes" id="UP000007648">
    <property type="component" value="Unassembled WGS sequence"/>
</dbReference>
<dbReference type="Gene3D" id="6.10.140.140">
    <property type="match status" value="1"/>
</dbReference>
<dbReference type="GeneTree" id="ENSGT00940000162000"/>
<proteinExistence type="predicted"/>
<organism evidence="2 3">
    <name type="scientific">Sarcophilus harrisii</name>
    <name type="common">Tasmanian devil</name>
    <name type="synonym">Sarcophilus laniarius</name>
    <dbReference type="NCBI Taxonomy" id="9305"/>
    <lineage>
        <taxon>Eukaryota</taxon>
        <taxon>Metazoa</taxon>
        <taxon>Chordata</taxon>
        <taxon>Craniata</taxon>
        <taxon>Vertebrata</taxon>
        <taxon>Euteleostomi</taxon>
        <taxon>Mammalia</taxon>
        <taxon>Metatheria</taxon>
        <taxon>Dasyuromorphia</taxon>
        <taxon>Dasyuridae</taxon>
        <taxon>Sarcophilus</taxon>
    </lineage>
</organism>
<dbReference type="AlphaFoldDB" id="G3WVG7"/>
<dbReference type="CDD" id="cd07765">
    <property type="entry name" value="KRAB_A-box"/>
    <property type="match status" value="1"/>
</dbReference>
<dbReference type="PROSITE" id="PS50805">
    <property type="entry name" value="KRAB"/>
    <property type="match status" value="1"/>
</dbReference>
<reference evidence="2" key="2">
    <citation type="submission" date="2025-08" db="UniProtKB">
        <authorList>
            <consortium name="Ensembl"/>
        </authorList>
    </citation>
    <scope>IDENTIFICATION</scope>
</reference>
<evidence type="ECO:0000313" key="3">
    <source>
        <dbReference type="Proteomes" id="UP000007648"/>
    </source>
</evidence>
<dbReference type="InterPro" id="IPR036051">
    <property type="entry name" value="KRAB_dom_sf"/>
</dbReference>
<dbReference type="Ensembl" id="ENSSHAT00000019579.2">
    <property type="protein sequence ID" value="ENSSHAP00000019422.2"/>
    <property type="gene ID" value="ENSSHAG00000016494.2"/>
</dbReference>
<dbReference type="PANTHER" id="PTHR23232">
    <property type="entry name" value="KRAB DOMAIN C2H2 ZINC FINGER"/>
    <property type="match status" value="1"/>
</dbReference>
<evidence type="ECO:0000313" key="2">
    <source>
        <dbReference type="Ensembl" id="ENSSHAP00000019422.2"/>
    </source>
</evidence>